<comment type="caution">
    <text evidence="1">The sequence shown here is derived from an EMBL/GenBank/DDBJ whole genome shotgun (WGS) entry which is preliminary data.</text>
</comment>
<sequence length="168" mass="19309">MTLKTSDPKPQVDSSSLYDADFVLWTETTVALLKNRQFDSLDLDNLIEEIEGLGKSDRRATLSYLACLCEHLLKIKYWDAERQQCLRGWSIEVNNFRREIHRLLKDSPSLRPYLLENFQSEYQDARDNVLIASGIAPNLISKEPIFSLSQALEKDWLPLSSSLESEEG</sequence>
<evidence type="ECO:0000313" key="2">
    <source>
        <dbReference type="Proteomes" id="UP000249081"/>
    </source>
</evidence>
<reference evidence="2" key="1">
    <citation type="submission" date="2018-04" db="EMBL/GenBank/DDBJ databases">
        <authorList>
            <person name="Cornet L."/>
        </authorList>
    </citation>
    <scope>NUCLEOTIDE SEQUENCE [LARGE SCALE GENOMIC DNA]</scope>
</reference>
<proteinExistence type="predicted"/>
<dbReference type="Proteomes" id="UP000249081">
    <property type="component" value="Unassembled WGS sequence"/>
</dbReference>
<reference evidence="1 2" key="2">
    <citation type="submission" date="2018-06" db="EMBL/GenBank/DDBJ databases">
        <title>Metagenomic assembly of (sub)arctic Cyanobacteria and their associated microbiome from non-axenic cultures.</title>
        <authorList>
            <person name="Baurain D."/>
        </authorList>
    </citation>
    <scope>NUCLEOTIDE SEQUENCE [LARGE SCALE GENOMIC DNA]</scope>
    <source>
        <strain evidence="1">ULC041bin1</strain>
    </source>
</reference>
<dbReference type="Gene3D" id="1.20.1220.20">
    <property type="entry name" value="Uncharcterised protein PF01724"/>
    <property type="match status" value="1"/>
</dbReference>
<dbReference type="Pfam" id="PF01724">
    <property type="entry name" value="DUF29"/>
    <property type="match status" value="1"/>
</dbReference>
<protein>
    <submittedName>
        <fullName evidence="1">DUF29 domain-containing protein</fullName>
    </submittedName>
</protein>
<accession>A0A2W4WKZ3</accession>
<dbReference type="PANTHER" id="PTHR34235">
    <property type="entry name" value="SLR1203 PROTEIN-RELATED"/>
    <property type="match status" value="1"/>
</dbReference>
<gene>
    <name evidence="1" type="ORF">DCF17_08465</name>
</gene>
<organism evidence="1 2">
    <name type="scientific">Shackletoniella antarctica</name>
    <dbReference type="NCBI Taxonomy" id="268115"/>
    <lineage>
        <taxon>Bacteria</taxon>
        <taxon>Bacillati</taxon>
        <taxon>Cyanobacteriota</taxon>
        <taxon>Cyanophyceae</taxon>
        <taxon>Oculatellales</taxon>
        <taxon>Oculatellaceae</taxon>
        <taxon>Shackletoniella</taxon>
    </lineage>
</organism>
<evidence type="ECO:0000313" key="1">
    <source>
        <dbReference type="EMBL" id="PZO42569.1"/>
    </source>
</evidence>
<dbReference type="PANTHER" id="PTHR34235:SF3">
    <property type="entry name" value="SLR1203 PROTEIN"/>
    <property type="match status" value="1"/>
</dbReference>
<dbReference type="AlphaFoldDB" id="A0A2W4WKZ3"/>
<name>A0A2W4WKZ3_9CYAN</name>
<dbReference type="InterPro" id="IPR002636">
    <property type="entry name" value="DUF29"/>
</dbReference>
<dbReference type="EMBL" id="QBMN01000045">
    <property type="protein sequence ID" value="PZO42569.1"/>
    <property type="molecule type" value="Genomic_DNA"/>
</dbReference>